<dbReference type="EMBL" id="JAMOIM010000095">
    <property type="protein sequence ID" value="MCW6513101.1"/>
    <property type="molecule type" value="Genomic_DNA"/>
</dbReference>
<dbReference type="Proteomes" id="UP001165667">
    <property type="component" value="Unassembled WGS sequence"/>
</dbReference>
<sequence length="208" mass="22735">TTGVYSTHAAKALPEKDMTSDRLLGLRWDWVDFDRACLRLPDSKTGAKIVPLAAAALALLSSIKRASPFVLPSSKTDGRIVGLQKVWVAVRLRATALAKQRAIEADEPVDRAPDLSRVRLHDFRHSYASFAVADGATLFVVSKILGHKQARTTEIYAHLHDDPLKAVADRTGARIADALRLGSGRERLRTAEVVQLSKHVSKRPVTSS</sequence>
<evidence type="ECO:0000259" key="2">
    <source>
        <dbReference type="PROSITE" id="PS51898"/>
    </source>
</evidence>
<protein>
    <submittedName>
        <fullName evidence="3">Tyrosine-type recombinase/integrase</fullName>
    </submittedName>
</protein>
<dbReference type="InterPro" id="IPR011010">
    <property type="entry name" value="DNA_brk_join_enz"/>
</dbReference>
<evidence type="ECO:0000313" key="3">
    <source>
        <dbReference type="EMBL" id="MCW6513101.1"/>
    </source>
</evidence>
<dbReference type="Pfam" id="PF00589">
    <property type="entry name" value="Phage_integrase"/>
    <property type="match status" value="1"/>
</dbReference>
<dbReference type="GO" id="GO:0003677">
    <property type="term" value="F:DNA binding"/>
    <property type="evidence" value="ECO:0007669"/>
    <property type="project" value="InterPro"/>
</dbReference>
<accession>A0AA41Z2N1</accession>
<keyword evidence="4" id="KW-1185">Reference proteome</keyword>
<keyword evidence="1" id="KW-0233">DNA recombination</keyword>
<organism evidence="3 4">
    <name type="scientific">Lichenifustis flavocetrariae</name>
    <dbReference type="NCBI Taxonomy" id="2949735"/>
    <lineage>
        <taxon>Bacteria</taxon>
        <taxon>Pseudomonadati</taxon>
        <taxon>Pseudomonadota</taxon>
        <taxon>Alphaproteobacteria</taxon>
        <taxon>Hyphomicrobiales</taxon>
        <taxon>Lichenihabitantaceae</taxon>
        <taxon>Lichenifustis</taxon>
    </lineage>
</organism>
<reference evidence="3" key="1">
    <citation type="submission" date="2022-05" db="EMBL/GenBank/DDBJ databases">
        <authorList>
            <person name="Pankratov T."/>
        </authorList>
    </citation>
    <scope>NUCLEOTIDE SEQUENCE</scope>
    <source>
        <strain evidence="3">BP6-180914</strain>
    </source>
</reference>
<evidence type="ECO:0000313" key="4">
    <source>
        <dbReference type="Proteomes" id="UP001165667"/>
    </source>
</evidence>
<dbReference type="PROSITE" id="PS51898">
    <property type="entry name" value="TYR_RECOMBINASE"/>
    <property type="match status" value="1"/>
</dbReference>
<dbReference type="InterPro" id="IPR013762">
    <property type="entry name" value="Integrase-like_cat_sf"/>
</dbReference>
<feature type="domain" description="Tyr recombinase" evidence="2">
    <location>
        <begin position="1"/>
        <end position="169"/>
    </location>
</feature>
<name>A0AA41Z2N1_9HYPH</name>
<dbReference type="GO" id="GO:0006310">
    <property type="term" value="P:DNA recombination"/>
    <property type="evidence" value="ECO:0007669"/>
    <property type="project" value="UniProtKB-KW"/>
</dbReference>
<dbReference type="Gene3D" id="1.10.443.10">
    <property type="entry name" value="Intergrase catalytic core"/>
    <property type="match status" value="1"/>
</dbReference>
<dbReference type="AlphaFoldDB" id="A0AA41Z2N1"/>
<evidence type="ECO:0000256" key="1">
    <source>
        <dbReference type="ARBA" id="ARBA00023172"/>
    </source>
</evidence>
<dbReference type="InterPro" id="IPR002104">
    <property type="entry name" value="Integrase_catalytic"/>
</dbReference>
<proteinExistence type="predicted"/>
<feature type="non-terminal residue" evidence="3">
    <location>
        <position position="1"/>
    </location>
</feature>
<gene>
    <name evidence="3" type="ORF">M8523_35200</name>
</gene>
<dbReference type="SUPFAM" id="SSF56349">
    <property type="entry name" value="DNA breaking-rejoining enzymes"/>
    <property type="match status" value="1"/>
</dbReference>
<dbReference type="RefSeq" id="WP_282589476.1">
    <property type="nucleotide sequence ID" value="NZ_JAMOIM010000095.1"/>
</dbReference>
<dbReference type="GO" id="GO:0015074">
    <property type="term" value="P:DNA integration"/>
    <property type="evidence" value="ECO:0007669"/>
    <property type="project" value="InterPro"/>
</dbReference>
<comment type="caution">
    <text evidence="3">The sequence shown here is derived from an EMBL/GenBank/DDBJ whole genome shotgun (WGS) entry which is preliminary data.</text>
</comment>